<dbReference type="AlphaFoldDB" id="A0A1G7YG19"/>
<feature type="chain" id="PRO_5038902185" evidence="4">
    <location>
        <begin position="27"/>
        <end position="554"/>
    </location>
</feature>
<dbReference type="OrthoDB" id="5240629at2"/>
<dbReference type="PIRSF" id="PIRSF002741">
    <property type="entry name" value="MppA"/>
    <property type="match status" value="1"/>
</dbReference>
<reference evidence="6 7" key="1">
    <citation type="submission" date="2016-10" db="EMBL/GenBank/DDBJ databases">
        <authorList>
            <person name="de Groot N.N."/>
        </authorList>
    </citation>
    <scope>NUCLEOTIDE SEQUENCE [LARGE SCALE GENOMIC DNA]</scope>
    <source>
        <strain evidence="6 7">CPCC 201354</strain>
    </source>
</reference>
<evidence type="ECO:0000256" key="4">
    <source>
        <dbReference type="SAM" id="SignalP"/>
    </source>
</evidence>
<dbReference type="GO" id="GO:1904680">
    <property type="term" value="F:peptide transmembrane transporter activity"/>
    <property type="evidence" value="ECO:0007669"/>
    <property type="project" value="TreeGrafter"/>
</dbReference>
<evidence type="ECO:0000256" key="1">
    <source>
        <dbReference type="ARBA" id="ARBA00005695"/>
    </source>
</evidence>
<evidence type="ECO:0000256" key="3">
    <source>
        <dbReference type="ARBA" id="ARBA00022729"/>
    </source>
</evidence>
<keyword evidence="3 4" id="KW-0732">Signal</keyword>
<dbReference type="SUPFAM" id="SSF53850">
    <property type="entry name" value="Periplasmic binding protein-like II"/>
    <property type="match status" value="1"/>
</dbReference>
<accession>A0A1G7YG19</accession>
<feature type="signal peptide" evidence="4">
    <location>
        <begin position="1"/>
        <end position="26"/>
    </location>
</feature>
<evidence type="ECO:0000256" key="2">
    <source>
        <dbReference type="ARBA" id="ARBA00022448"/>
    </source>
</evidence>
<organism evidence="6 7">
    <name type="scientific">Sinosporangium album</name>
    <dbReference type="NCBI Taxonomy" id="504805"/>
    <lineage>
        <taxon>Bacteria</taxon>
        <taxon>Bacillati</taxon>
        <taxon>Actinomycetota</taxon>
        <taxon>Actinomycetes</taxon>
        <taxon>Streptosporangiales</taxon>
        <taxon>Streptosporangiaceae</taxon>
        <taxon>Sinosporangium</taxon>
    </lineage>
</organism>
<dbReference type="InterPro" id="IPR006311">
    <property type="entry name" value="TAT_signal"/>
</dbReference>
<evidence type="ECO:0000313" key="6">
    <source>
        <dbReference type="EMBL" id="SDG94840.1"/>
    </source>
</evidence>
<protein>
    <submittedName>
        <fullName evidence="6">Peptide/nickel transport system substrate-binding protein</fullName>
    </submittedName>
</protein>
<dbReference type="GO" id="GO:0042597">
    <property type="term" value="C:periplasmic space"/>
    <property type="evidence" value="ECO:0007669"/>
    <property type="project" value="UniProtKB-ARBA"/>
</dbReference>
<dbReference type="Proteomes" id="UP000198923">
    <property type="component" value="Unassembled WGS sequence"/>
</dbReference>
<proteinExistence type="inferred from homology"/>
<feature type="domain" description="Solute-binding protein family 5" evidence="5">
    <location>
        <begin position="90"/>
        <end position="455"/>
    </location>
</feature>
<dbReference type="GO" id="GO:0043190">
    <property type="term" value="C:ATP-binding cassette (ABC) transporter complex"/>
    <property type="evidence" value="ECO:0007669"/>
    <property type="project" value="InterPro"/>
</dbReference>
<dbReference type="EMBL" id="FNCN01000009">
    <property type="protein sequence ID" value="SDG94840.1"/>
    <property type="molecule type" value="Genomic_DNA"/>
</dbReference>
<comment type="similarity">
    <text evidence="1">Belongs to the bacterial solute-binding protein 5 family.</text>
</comment>
<dbReference type="STRING" id="504805.SAMN05421505_109217"/>
<name>A0A1G7YG19_9ACTN</name>
<dbReference type="Gene3D" id="3.40.190.10">
    <property type="entry name" value="Periplasmic binding protein-like II"/>
    <property type="match status" value="1"/>
</dbReference>
<dbReference type="PANTHER" id="PTHR30290:SF9">
    <property type="entry name" value="OLIGOPEPTIDE-BINDING PROTEIN APPA"/>
    <property type="match status" value="1"/>
</dbReference>
<evidence type="ECO:0000313" key="7">
    <source>
        <dbReference type="Proteomes" id="UP000198923"/>
    </source>
</evidence>
<dbReference type="RefSeq" id="WP_093170520.1">
    <property type="nucleotide sequence ID" value="NZ_FNCN01000009.1"/>
</dbReference>
<gene>
    <name evidence="6" type="ORF">SAMN05421505_109217</name>
</gene>
<keyword evidence="7" id="KW-1185">Reference proteome</keyword>
<dbReference type="PANTHER" id="PTHR30290">
    <property type="entry name" value="PERIPLASMIC BINDING COMPONENT OF ABC TRANSPORTER"/>
    <property type="match status" value="1"/>
</dbReference>
<dbReference type="InterPro" id="IPR000914">
    <property type="entry name" value="SBP_5_dom"/>
</dbReference>
<dbReference type="Pfam" id="PF00496">
    <property type="entry name" value="SBP_bac_5"/>
    <property type="match status" value="1"/>
</dbReference>
<dbReference type="GO" id="GO:0015833">
    <property type="term" value="P:peptide transport"/>
    <property type="evidence" value="ECO:0007669"/>
    <property type="project" value="TreeGrafter"/>
</dbReference>
<sequence>MRTRRSFLTASAGSLIGLGLTGPLLAACAATPQRANTPASDSPRKGGTLRLAVATQADSWDPHTAATDITSQLLRPVFDSLVATKGDGTFHPWLATSWRVTDDGLSYTFALRTDVTFSDGEPFDADAVKANFDRIVDPATKSNYPASLLGPYAGTDVVDTHTVRIRMREPYSSLLQALSTTFLGFHSPKALRDHGGDLAGGGKHTATTGAFTFQSVVPGQQAVFARRPGYAWGPATAAHTGEAYLDGIQVSFLTEDQTRVGALTSGQLDAADQIPSSQVSALRGRPGLTILSGETPGTPYSYYLNTSRAPFDDPDVRRAFLHAVDVEGIIKGVFRGEQLRASSILSRVTRGYAKELESAVRFDRAEAERLLDKAGYTGRDSAGFRTKDGRTLRVDFPFAADYTTHDRRLFDVAVQDSLKRVGFDVRLYATDNANYAEKVVKGDYDVKAVAWGSADPALLREIFHSTRLLRNGGGNQGMVRDTRLDEWLDDARATLDLDKQNELYRQVQQRVIDQAYALPAYAAKRNVGLRDKVRGLTFSSSGVLSLYDTWLAEP</sequence>
<keyword evidence="2" id="KW-0813">Transport</keyword>
<dbReference type="InterPro" id="IPR030678">
    <property type="entry name" value="Peptide/Ni-bd"/>
</dbReference>
<dbReference type="Gene3D" id="3.10.105.10">
    <property type="entry name" value="Dipeptide-binding Protein, Domain 3"/>
    <property type="match status" value="1"/>
</dbReference>
<dbReference type="InterPro" id="IPR039424">
    <property type="entry name" value="SBP_5"/>
</dbReference>
<dbReference type="CDD" id="cd08492">
    <property type="entry name" value="PBP2_NikA_DppA_OppA_like_15"/>
    <property type="match status" value="1"/>
</dbReference>
<dbReference type="PROSITE" id="PS51318">
    <property type="entry name" value="TAT"/>
    <property type="match status" value="1"/>
</dbReference>
<dbReference type="PROSITE" id="PS51257">
    <property type="entry name" value="PROKAR_LIPOPROTEIN"/>
    <property type="match status" value="1"/>
</dbReference>
<evidence type="ECO:0000259" key="5">
    <source>
        <dbReference type="Pfam" id="PF00496"/>
    </source>
</evidence>